<dbReference type="PANTHER" id="PTHR45982:SF1">
    <property type="entry name" value="REGULATOR OF CHROMOSOME CONDENSATION"/>
    <property type="match status" value="1"/>
</dbReference>
<dbReference type="Gene3D" id="2.130.10.30">
    <property type="entry name" value="Regulator of chromosome condensation 1/beta-lactamase-inhibitor protein II"/>
    <property type="match status" value="2"/>
</dbReference>
<keyword evidence="2" id="KW-1185">Reference proteome</keyword>
<dbReference type="InterPro" id="IPR051553">
    <property type="entry name" value="Ran_GTPase-activating"/>
</dbReference>
<organism evidence="1 2">
    <name type="scientific">Prorocentrum cordatum</name>
    <dbReference type="NCBI Taxonomy" id="2364126"/>
    <lineage>
        <taxon>Eukaryota</taxon>
        <taxon>Sar</taxon>
        <taxon>Alveolata</taxon>
        <taxon>Dinophyceae</taxon>
        <taxon>Prorocentrales</taxon>
        <taxon>Prorocentraceae</taxon>
        <taxon>Prorocentrum</taxon>
    </lineage>
</organism>
<accession>A0ABN9RVQ2</accession>
<dbReference type="Proteomes" id="UP001189429">
    <property type="component" value="Unassembled WGS sequence"/>
</dbReference>
<dbReference type="InterPro" id="IPR000408">
    <property type="entry name" value="Reg_chr_condens"/>
</dbReference>
<protein>
    <submittedName>
        <fullName evidence="1">Uncharacterized protein</fullName>
    </submittedName>
</protein>
<gene>
    <name evidence="1" type="ORF">PCOR1329_LOCUS23500</name>
</gene>
<dbReference type="EMBL" id="CAUYUJ010007969">
    <property type="protein sequence ID" value="CAK0822468.1"/>
    <property type="molecule type" value="Genomic_DNA"/>
</dbReference>
<dbReference type="PANTHER" id="PTHR45982">
    <property type="entry name" value="REGULATOR OF CHROMOSOME CONDENSATION"/>
    <property type="match status" value="1"/>
</dbReference>
<sequence length="972" mass="104755">MPHCPDLERRLCRGVRHSVADLTYAQVAAGFTHAVLLRSDGSAVARGDNATRQCDLPALHADLTYAQVAAGSCHSVLLRSDGSAVTCGLNDTCQCDLPGLPGDVTSDGFAVACGNNDFGQCDLPVLVSGLTCMRVAAGSYHAILLRGDGAAVACGRNEDGLCDPPALIADLLYTQIAAGQHYYAPVCSWHGGGCRAVLIRSDGSAVARGSSEDCQCDLPALNAGLTYSQAFAGFFHAVLLRSDGIAATCGPNDIGQCDLPALIGGLTYTQVAIGMCHAVLLRSDGAAVSCGKNSFGQCDCSALVEGFVYTLAFGSSRHYCRRVGEWYLCTRTQRTYSTHDTYSTYGSYGTYITYSTCNSHGTYSTYSMAYSTYCTHGTHSAYSSHGTYCSHTYITYDTYSTSPTCSTPYSTYITYSTHGTHITYSTHSTHGTYITYNTYSTHSIHSTRITYSTVSTYSTHGTYRTHNTHNAYITYSTHNTHSTTYSTYSTHSPYSTRITYITYTTYSTSSTRNTYSTHSTYSTHNTYSTHSTYSTCSTYSTHSTYSVYSTHSTLAEFSVAEFDRPSAAARIVAVIVLASLEGLDIGAIARRAGVGEQVVTRVQACMPAATSVAPASSSADVKRRRTDIGDDEGVSAKHWHRPVAWKRLGEELVRLWDVDCQAAVTMAARGYVVVRTGLSMAKEGGHDFDVDALSAGTWASQESLRKFMAATNDQKQYRCSTHEVGLPVSFLTARQMLNLHEVFSAHDPVQIRVRGCIAQCRGLVTDDRSNVLDTFDGGDYFQDFEGMVAFVQRSAVGASSGRVDAPVLDYCWDRVKNWCGFGGAGNEPGGNVDGFVAKNVAFQGVRNILRHCGFEHGAPEAFVSGPNPCKLARVHWQAPSPSREQQVAMYSAVLEGVDDCVVTYGAVSRRLHSADAVVLRDNLCKAVEVLQTVTTGRFFGKARKSSLARFGVAVAPERALSSPECSGDDEPG</sequence>
<dbReference type="SUPFAM" id="SSF50985">
    <property type="entry name" value="RCC1/BLIP-II"/>
    <property type="match status" value="1"/>
</dbReference>
<comment type="caution">
    <text evidence="1">The sequence shown here is derived from an EMBL/GenBank/DDBJ whole genome shotgun (WGS) entry which is preliminary data.</text>
</comment>
<dbReference type="Pfam" id="PF13540">
    <property type="entry name" value="RCC1_2"/>
    <property type="match status" value="3"/>
</dbReference>
<name>A0ABN9RVQ2_9DINO</name>
<proteinExistence type="predicted"/>
<evidence type="ECO:0000313" key="2">
    <source>
        <dbReference type="Proteomes" id="UP001189429"/>
    </source>
</evidence>
<dbReference type="InterPro" id="IPR009091">
    <property type="entry name" value="RCC1/BLIP-II"/>
</dbReference>
<dbReference type="PROSITE" id="PS00626">
    <property type="entry name" value="RCC1_2"/>
    <property type="match status" value="1"/>
</dbReference>
<evidence type="ECO:0000313" key="1">
    <source>
        <dbReference type="EMBL" id="CAK0822468.1"/>
    </source>
</evidence>
<reference evidence="1" key="1">
    <citation type="submission" date="2023-10" db="EMBL/GenBank/DDBJ databases">
        <authorList>
            <person name="Chen Y."/>
            <person name="Shah S."/>
            <person name="Dougan E. K."/>
            <person name="Thang M."/>
            <person name="Chan C."/>
        </authorList>
    </citation>
    <scope>NUCLEOTIDE SEQUENCE [LARGE SCALE GENOMIC DNA]</scope>
</reference>